<dbReference type="PANTHER" id="PTHR13326">
    <property type="entry name" value="TRNA PSEUDOURIDINE SYNTHASE D"/>
    <property type="match status" value="1"/>
</dbReference>
<evidence type="ECO:0000256" key="2">
    <source>
        <dbReference type="ARBA" id="ARBA00022694"/>
    </source>
</evidence>
<dbReference type="InterPro" id="IPR001656">
    <property type="entry name" value="PsdUridine_synth_TruD"/>
</dbReference>
<comment type="similarity">
    <text evidence="1">Belongs to the pseudouridine synthase TruD family.</text>
</comment>
<dbReference type="SUPFAM" id="SSF55120">
    <property type="entry name" value="Pseudouridine synthase"/>
    <property type="match status" value="1"/>
</dbReference>
<protein>
    <recommendedName>
        <fullName evidence="6">TRUD domain-containing protein</fullName>
    </recommendedName>
</protein>
<evidence type="ECO:0000256" key="5">
    <source>
        <dbReference type="SAM" id="MobiDB-lite"/>
    </source>
</evidence>
<dbReference type="GO" id="GO:0001522">
    <property type="term" value="P:pseudouridine synthesis"/>
    <property type="evidence" value="ECO:0007669"/>
    <property type="project" value="UniProtKB-ARBA"/>
</dbReference>
<keyword evidence="3" id="KW-0413">Isomerase</keyword>
<sequence length="695" mass="80321">MYSSRNNHSKKNFFKKKRNNSNFVGHKLNTAKTEYRHHDQLTEEEVGIDAYISSLAGFSAVIKARFSDFQVNEIDLNGRIAKLTDVAIPKQFENSTEKAYSYEDTENSPCEKLPQEIWNNLKKLASVENHEPIELDVHDLSKNERKTIHICVKNYFGQRIVASTVSKDGKTTLQFKKFDKKGKHDERLQWPENLPEFVHFILYKEMIDTMDACSQIAQALRIPPMKLIYAGVKDKRAKTSQWFCIKKYHPVKIVTNLKRFKNLKVGNFEFKNEPLKLGQLIGNRFRIALRNVLADDQFINDSFKQVGEHGFINYYGLQRFGNDKEAPTFLIGVKLIQNNWKEAIQLILKVKAADDLNLPINLAKKVYAETGDAEKAFKLCDKRGNSVEKKLLEGLAKHPKSDYVNALEYIPRRVRLMYIHSFQSLIFNKIASKRVKEFGLKPVEGDLILLENIQEEKELYEQDDEEADEKEKTKVSLVKPLKTEELDQYTIFDIVLPLPGYNIVYPENLKQYYKEELTLYGLTLEMAKKKVKSYNLSGTYRKLIQKANDFDWKIMHYNNPTDNLIQSDLEELNGEAEPQSVEDGKYKAVVLAFNLCSSSYATMVLREILKCNTSSSAQASLNHYVIENKSDGNHMENGINEVQDSLLRDKERYEDFKKTVFSDTLEKNSDGATKREFDGNETDVNNKKMKCDANE</sequence>
<dbReference type="Proteomes" id="UP001566132">
    <property type="component" value="Unassembled WGS sequence"/>
</dbReference>
<dbReference type="PANTHER" id="PTHR13326:SF31">
    <property type="entry name" value="PSEUDOURIDYLATE SYNTHASE 7 HOMOLOG"/>
    <property type="match status" value="1"/>
</dbReference>
<dbReference type="EMBL" id="JBDJPC010000006">
    <property type="protein sequence ID" value="KAL1497061.1"/>
    <property type="molecule type" value="Genomic_DNA"/>
</dbReference>
<dbReference type="PROSITE" id="PS50984">
    <property type="entry name" value="TRUD"/>
    <property type="match status" value="1"/>
</dbReference>
<dbReference type="GO" id="GO:0008033">
    <property type="term" value="P:tRNA processing"/>
    <property type="evidence" value="ECO:0007669"/>
    <property type="project" value="UniProtKB-KW"/>
</dbReference>
<dbReference type="InterPro" id="IPR042214">
    <property type="entry name" value="TruD_catalytic"/>
</dbReference>
<evidence type="ECO:0000256" key="4">
    <source>
        <dbReference type="ARBA" id="ARBA00036943"/>
    </source>
</evidence>
<keyword evidence="2" id="KW-0819">tRNA processing</keyword>
<name>A0ABD1EL41_HYPHA</name>
<dbReference type="InterPro" id="IPR011760">
    <property type="entry name" value="PsdUridine_synth_TruD_insert"/>
</dbReference>
<organism evidence="7 8">
    <name type="scientific">Hypothenemus hampei</name>
    <name type="common">Coffee berry borer</name>
    <dbReference type="NCBI Taxonomy" id="57062"/>
    <lineage>
        <taxon>Eukaryota</taxon>
        <taxon>Metazoa</taxon>
        <taxon>Ecdysozoa</taxon>
        <taxon>Arthropoda</taxon>
        <taxon>Hexapoda</taxon>
        <taxon>Insecta</taxon>
        <taxon>Pterygota</taxon>
        <taxon>Neoptera</taxon>
        <taxon>Endopterygota</taxon>
        <taxon>Coleoptera</taxon>
        <taxon>Polyphaga</taxon>
        <taxon>Cucujiformia</taxon>
        <taxon>Curculionidae</taxon>
        <taxon>Scolytinae</taxon>
        <taxon>Hypothenemus</taxon>
    </lineage>
</organism>
<dbReference type="InterPro" id="IPR020103">
    <property type="entry name" value="PsdUridine_synth_cat_dom_sf"/>
</dbReference>
<evidence type="ECO:0000313" key="8">
    <source>
        <dbReference type="Proteomes" id="UP001566132"/>
    </source>
</evidence>
<accession>A0ABD1EL41</accession>
<proteinExistence type="inferred from homology"/>
<dbReference type="NCBIfam" id="TIGR00094">
    <property type="entry name" value="tRNA_TruD_broad"/>
    <property type="match status" value="1"/>
</dbReference>
<dbReference type="Pfam" id="PF01142">
    <property type="entry name" value="TruD"/>
    <property type="match status" value="1"/>
</dbReference>
<dbReference type="AlphaFoldDB" id="A0ABD1EL41"/>
<evidence type="ECO:0000259" key="6">
    <source>
        <dbReference type="PROSITE" id="PS50984"/>
    </source>
</evidence>
<dbReference type="PIRSF" id="PIRSF037016">
    <property type="entry name" value="Pseudouridin_synth_euk_prd"/>
    <property type="match status" value="1"/>
</dbReference>
<evidence type="ECO:0000256" key="3">
    <source>
        <dbReference type="ARBA" id="ARBA00023235"/>
    </source>
</evidence>
<evidence type="ECO:0000256" key="1">
    <source>
        <dbReference type="ARBA" id="ARBA00007953"/>
    </source>
</evidence>
<dbReference type="Gene3D" id="3.30.2350.20">
    <property type="entry name" value="TruD, catalytic domain"/>
    <property type="match status" value="2"/>
</dbReference>
<comment type="caution">
    <text evidence="7">The sequence shown here is derived from an EMBL/GenBank/DDBJ whole genome shotgun (WGS) entry which is preliminary data.</text>
</comment>
<keyword evidence="8" id="KW-1185">Reference proteome</keyword>
<dbReference type="CDD" id="cd02576">
    <property type="entry name" value="PseudoU_synth_ScPUS7"/>
    <property type="match status" value="1"/>
</dbReference>
<feature type="domain" description="TRUD" evidence="6">
    <location>
        <begin position="310"/>
        <end position="546"/>
    </location>
</feature>
<evidence type="ECO:0000313" key="7">
    <source>
        <dbReference type="EMBL" id="KAL1497061.1"/>
    </source>
</evidence>
<gene>
    <name evidence="7" type="ORF">ABEB36_008086</name>
</gene>
<dbReference type="GO" id="GO:0009982">
    <property type="term" value="F:pseudouridine synthase activity"/>
    <property type="evidence" value="ECO:0007669"/>
    <property type="project" value="UniProtKB-ARBA"/>
</dbReference>
<comment type="catalytic activity">
    <reaction evidence="4">
        <text>a uridine in tRNA = a pseudouridine in tRNA</text>
        <dbReference type="Rhea" id="RHEA:54572"/>
        <dbReference type="Rhea" id="RHEA-COMP:13339"/>
        <dbReference type="Rhea" id="RHEA-COMP:13934"/>
        <dbReference type="ChEBI" id="CHEBI:65314"/>
        <dbReference type="ChEBI" id="CHEBI:65315"/>
    </reaction>
</comment>
<reference evidence="7 8" key="1">
    <citation type="submission" date="2024-05" db="EMBL/GenBank/DDBJ databases">
        <title>Genetic variation in Jamaican populations of the coffee berry borer (Hypothenemus hampei).</title>
        <authorList>
            <person name="Errbii M."/>
            <person name="Myrie A."/>
        </authorList>
    </citation>
    <scope>NUCLEOTIDE SEQUENCE [LARGE SCALE GENOMIC DNA]</scope>
    <source>
        <strain evidence="7">JA-Hopewell-2020-01-JO</strain>
        <tissue evidence="7">Whole body</tissue>
    </source>
</reference>
<feature type="region of interest" description="Disordered" evidence="5">
    <location>
        <begin position="665"/>
        <end position="695"/>
    </location>
</feature>